<dbReference type="KEGG" id="cpoy:GP475_01745"/>
<reference evidence="7 8" key="1">
    <citation type="submission" date="2019-12" db="EMBL/GenBank/DDBJ databases">
        <title>Corynebacterium sp. nov., isolated from feces of the Anser Albifrons in China.</title>
        <authorList>
            <person name="Liu Q."/>
        </authorList>
    </citation>
    <scope>NUCLEOTIDE SEQUENCE [LARGE SCALE GENOMIC DNA]</scope>
    <source>
        <strain evidence="7 8">4H37-19</strain>
    </source>
</reference>
<feature type="transmembrane region" description="Helical" evidence="6">
    <location>
        <begin position="111"/>
        <end position="135"/>
    </location>
</feature>
<feature type="transmembrane region" description="Helical" evidence="6">
    <location>
        <begin position="376"/>
        <end position="396"/>
    </location>
</feature>
<evidence type="ECO:0000256" key="2">
    <source>
        <dbReference type="ARBA" id="ARBA00022475"/>
    </source>
</evidence>
<feature type="transmembrane region" description="Helical" evidence="6">
    <location>
        <begin position="352"/>
        <end position="370"/>
    </location>
</feature>
<evidence type="ECO:0000313" key="8">
    <source>
        <dbReference type="Proteomes" id="UP000516320"/>
    </source>
</evidence>
<keyword evidence="8" id="KW-1185">Reference proteome</keyword>
<evidence type="ECO:0000256" key="5">
    <source>
        <dbReference type="ARBA" id="ARBA00023136"/>
    </source>
</evidence>
<evidence type="ECO:0000256" key="6">
    <source>
        <dbReference type="SAM" id="Phobius"/>
    </source>
</evidence>
<accession>A0A7H0SLR8</accession>
<dbReference type="AlphaFoldDB" id="A0A7H0SLR8"/>
<feature type="transmembrane region" description="Helical" evidence="6">
    <location>
        <begin position="207"/>
        <end position="229"/>
    </location>
</feature>
<dbReference type="EMBL" id="CP046884">
    <property type="protein sequence ID" value="QNQ89493.1"/>
    <property type="molecule type" value="Genomic_DNA"/>
</dbReference>
<evidence type="ECO:0000256" key="4">
    <source>
        <dbReference type="ARBA" id="ARBA00022989"/>
    </source>
</evidence>
<dbReference type="RefSeq" id="WP_187974948.1">
    <property type="nucleotide sequence ID" value="NZ_CP046884.1"/>
</dbReference>
<protein>
    <recommendedName>
        <fullName evidence="9">Membrane protein involved in the export of O-antigen and teichoic acid</fullName>
    </recommendedName>
</protein>
<keyword evidence="3 6" id="KW-0812">Transmembrane</keyword>
<sequence>MRWLSYATIYSALSGFIIMSIAAWALGASGADQFQAYWGLFFALGGCADGLMQETTRGVSNAQHQSSPGNNAQPWKLGGWIALIAVLGVTFTSGIWMPLIVDSHQYVGTAILALGLAGYIFQAVLSGVLSGLALWHHYASLLALDATLRLVLSFLAWFCEWGLGSFMLITVIGAAAWLVVLAGSPHRKLIFSALTDVNAATLRRRTLSAMAATGASAALITGFPVFVQVSQGLHPTTASSGVTVAGVILAVSLTRAPILVPLTRFQSALIVRFVDNKERLTHTLLMPVAAVLSVGLLGALAAWAVGPWLLTLLYGEDFWVPGLVLAIFTFASACTGTLIITGAASLAIEKHSRYVGGWIIASVVAFGVLLLPFPLSWGVCAALVIGPLSGTAVHLAGMR</sequence>
<dbReference type="PANTHER" id="PTHR30250">
    <property type="entry name" value="PST FAMILY PREDICTED COLANIC ACID TRANSPORTER"/>
    <property type="match status" value="1"/>
</dbReference>
<evidence type="ECO:0000256" key="1">
    <source>
        <dbReference type="ARBA" id="ARBA00004651"/>
    </source>
</evidence>
<gene>
    <name evidence="7" type="ORF">GP475_01745</name>
</gene>
<name>A0A7H0SLR8_9CORY</name>
<evidence type="ECO:0000313" key="7">
    <source>
        <dbReference type="EMBL" id="QNQ89493.1"/>
    </source>
</evidence>
<dbReference type="GO" id="GO:0005886">
    <property type="term" value="C:plasma membrane"/>
    <property type="evidence" value="ECO:0007669"/>
    <property type="project" value="UniProtKB-SubCell"/>
</dbReference>
<keyword evidence="4 6" id="KW-1133">Transmembrane helix</keyword>
<feature type="transmembrane region" description="Helical" evidence="6">
    <location>
        <begin position="77"/>
        <end position="99"/>
    </location>
</feature>
<keyword evidence="2" id="KW-1003">Cell membrane</keyword>
<keyword evidence="5 6" id="KW-0472">Membrane</keyword>
<feature type="transmembrane region" description="Helical" evidence="6">
    <location>
        <begin position="318"/>
        <end position="340"/>
    </location>
</feature>
<proteinExistence type="predicted"/>
<organism evidence="7 8">
    <name type="scientific">Corynebacterium poyangense</name>
    <dbReference type="NCBI Taxonomy" id="2684405"/>
    <lineage>
        <taxon>Bacteria</taxon>
        <taxon>Bacillati</taxon>
        <taxon>Actinomycetota</taxon>
        <taxon>Actinomycetes</taxon>
        <taxon>Mycobacteriales</taxon>
        <taxon>Corynebacteriaceae</taxon>
        <taxon>Corynebacterium</taxon>
    </lineage>
</organism>
<dbReference type="PANTHER" id="PTHR30250:SF11">
    <property type="entry name" value="O-ANTIGEN TRANSPORTER-RELATED"/>
    <property type="match status" value="1"/>
</dbReference>
<dbReference type="InterPro" id="IPR050833">
    <property type="entry name" value="Poly_Biosynth_Transport"/>
</dbReference>
<feature type="transmembrane region" description="Helical" evidence="6">
    <location>
        <begin position="7"/>
        <end position="27"/>
    </location>
</feature>
<evidence type="ECO:0008006" key="9">
    <source>
        <dbReference type="Google" id="ProtNLM"/>
    </source>
</evidence>
<evidence type="ECO:0000256" key="3">
    <source>
        <dbReference type="ARBA" id="ARBA00022692"/>
    </source>
</evidence>
<comment type="subcellular location">
    <subcellularLocation>
        <location evidence="1">Cell membrane</location>
        <topology evidence="1">Multi-pass membrane protein</topology>
    </subcellularLocation>
</comment>
<feature type="transmembrane region" description="Helical" evidence="6">
    <location>
        <begin position="155"/>
        <end position="182"/>
    </location>
</feature>
<dbReference type="Proteomes" id="UP000516320">
    <property type="component" value="Chromosome"/>
</dbReference>
<feature type="transmembrane region" description="Helical" evidence="6">
    <location>
        <begin position="284"/>
        <end position="306"/>
    </location>
</feature>
<feature type="transmembrane region" description="Helical" evidence="6">
    <location>
        <begin position="241"/>
        <end position="263"/>
    </location>
</feature>